<dbReference type="Gene3D" id="3.80.10.10">
    <property type="entry name" value="Ribonuclease Inhibitor"/>
    <property type="match status" value="3"/>
</dbReference>
<reference evidence="9" key="2">
    <citation type="submission" date="2019-07" db="EMBL/GenBank/DDBJ databases">
        <authorList>
            <person name="Yang Y."/>
            <person name="Bocs S."/>
            <person name="Baudouin L."/>
        </authorList>
    </citation>
    <scope>NUCLEOTIDE SEQUENCE</scope>
    <source>
        <tissue evidence="9">Spear leaf of Hainan Tall coconut</tissue>
    </source>
</reference>
<organism evidence="9 10">
    <name type="scientific">Cocos nucifera</name>
    <name type="common">Coconut palm</name>
    <dbReference type="NCBI Taxonomy" id="13894"/>
    <lineage>
        <taxon>Eukaryota</taxon>
        <taxon>Viridiplantae</taxon>
        <taxon>Streptophyta</taxon>
        <taxon>Embryophyta</taxon>
        <taxon>Tracheophyta</taxon>
        <taxon>Spermatophyta</taxon>
        <taxon>Magnoliopsida</taxon>
        <taxon>Liliopsida</taxon>
        <taxon>Arecaceae</taxon>
        <taxon>Arecoideae</taxon>
        <taxon>Cocoseae</taxon>
        <taxon>Attaleinae</taxon>
        <taxon>Cocos</taxon>
    </lineage>
</organism>
<dbReference type="OrthoDB" id="676979at2759"/>
<keyword evidence="9" id="KW-0808">Transferase</keyword>
<accession>A0A8K0NBC1</accession>
<evidence type="ECO:0000256" key="1">
    <source>
        <dbReference type="ARBA" id="ARBA00004236"/>
    </source>
</evidence>
<keyword evidence="9" id="KW-0418">Kinase</keyword>
<dbReference type="PANTHER" id="PTHR47988">
    <property type="entry name" value="SOMATIC EMBRYOGENESIS RECEPTOR KINASE 1"/>
    <property type="match status" value="1"/>
</dbReference>
<keyword evidence="5" id="KW-0677">Repeat</keyword>
<dbReference type="InterPro" id="IPR001611">
    <property type="entry name" value="Leu-rich_rpt"/>
</dbReference>
<comment type="subcellular location">
    <subcellularLocation>
        <location evidence="1">Cell membrane</location>
    </subcellularLocation>
</comment>
<sequence length="390" mass="43865">MVLGVKDHLQINTICELEDCYGVTKEVLAKTTRGTAAVELYSYVGEVPKEGIIDNAMINDAPDEGVKALNEIKASLGWRVVYAWVGDDPCGDGDLPPWSGVTCTQQGDYRVVTELEVYAVSIVGPFPTAVTNLLDLTRLQCVSIREILALCKFTLHLLNLTSSNYRDLHNNKLTGPIPPQIGRLKHLKILNLRWNKLQDVLPPEIGELKKLTHLYLSFNNFKGEIPVELANLPELRYLYLHENRFSGKIPPELGSLKNLRHLDVGNNHLTGTLRDLIRNRDCFPSLRNLYLNNNQLSGGLPDQLANLTNLEILYLSYNKMTGPLTPKLVDIPRLTYLYLDHNAFTGRIPVGLYKHPFLKELYIEGNQFKPGAKPKGAHKVLEVTDTEFVF</sequence>
<dbReference type="Pfam" id="PF13855">
    <property type="entry name" value="LRR_8"/>
    <property type="match status" value="1"/>
</dbReference>
<evidence type="ECO:0000256" key="2">
    <source>
        <dbReference type="ARBA" id="ARBA00022475"/>
    </source>
</evidence>
<dbReference type="FunFam" id="3.80.10.10:FF:000299">
    <property type="entry name" value="Piriformospora indica-insensitive protein 2"/>
    <property type="match status" value="1"/>
</dbReference>
<dbReference type="InterPro" id="IPR032675">
    <property type="entry name" value="LRR_dom_sf"/>
</dbReference>
<dbReference type="GO" id="GO:0005886">
    <property type="term" value="C:plasma membrane"/>
    <property type="evidence" value="ECO:0007669"/>
    <property type="project" value="UniProtKB-SubCell"/>
</dbReference>
<name>A0A8K0NBC1_COCNU</name>
<comment type="caution">
    <text evidence="9">The sequence shown here is derived from an EMBL/GenBank/DDBJ whole genome shotgun (WGS) entry which is preliminary data.</text>
</comment>
<keyword evidence="2" id="KW-1003">Cell membrane</keyword>
<dbReference type="Pfam" id="PF23598">
    <property type="entry name" value="LRR_14"/>
    <property type="match status" value="1"/>
</dbReference>
<dbReference type="SUPFAM" id="SSF52058">
    <property type="entry name" value="L domain-like"/>
    <property type="match status" value="1"/>
</dbReference>
<keyword evidence="7" id="KW-0325">Glycoprotein</keyword>
<evidence type="ECO:0000313" key="10">
    <source>
        <dbReference type="Proteomes" id="UP000797356"/>
    </source>
</evidence>
<dbReference type="AlphaFoldDB" id="A0A8K0NBC1"/>
<evidence type="ECO:0000313" key="9">
    <source>
        <dbReference type="EMBL" id="KAG1366809.1"/>
    </source>
</evidence>
<gene>
    <name evidence="9" type="ORF">COCNU_13G005990</name>
</gene>
<evidence type="ECO:0000256" key="6">
    <source>
        <dbReference type="ARBA" id="ARBA00023136"/>
    </source>
</evidence>
<evidence type="ECO:0000256" key="5">
    <source>
        <dbReference type="ARBA" id="ARBA00022737"/>
    </source>
</evidence>
<keyword evidence="10" id="KW-1185">Reference proteome</keyword>
<dbReference type="InterPro" id="IPR003591">
    <property type="entry name" value="Leu-rich_rpt_typical-subtyp"/>
</dbReference>
<keyword evidence="6" id="KW-0472">Membrane</keyword>
<dbReference type="SMART" id="SM00369">
    <property type="entry name" value="LRR_TYP"/>
    <property type="match status" value="5"/>
</dbReference>
<keyword evidence="4" id="KW-0732">Signal</keyword>
<protein>
    <submittedName>
        <fullName evidence="9">Putative leucine-rich repeat receptor-like protein kinase</fullName>
    </submittedName>
</protein>
<dbReference type="Proteomes" id="UP000797356">
    <property type="component" value="Chromosome 13"/>
</dbReference>
<evidence type="ECO:0000259" key="8">
    <source>
        <dbReference type="Pfam" id="PF23598"/>
    </source>
</evidence>
<evidence type="ECO:0000256" key="4">
    <source>
        <dbReference type="ARBA" id="ARBA00022729"/>
    </source>
</evidence>
<keyword evidence="9" id="KW-0675">Receptor</keyword>
<dbReference type="GO" id="GO:0016301">
    <property type="term" value="F:kinase activity"/>
    <property type="evidence" value="ECO:0007669"/>
    <property type="project" value="UniProtKB-KW"/>
</dbReference>
<reference evidence="9" key="1">
    <citation type="journal article" date="2017" name="Gigascience">
        <title>The genome draft of coconut (Cocos nucifera).</title>
        <authorList>
            <person name="Xiao Y."/>
            <person name="Xu P."/>
            <person name="Fan H."/>
            <person name="Baudouin L."/>
            <person name="Xia W."/>
            <person name="Bocs S."/>
            <person name="Xu J."/>
            <person name="Li Q."/>
            <person name="Guo A."/>
            <person name="Zhou L."/>
            <person name="Li J."/>
            <person name="Wu Y."/>
            <person name="Ma Z."/>
            <person name="Armero A."/>
            <person name="Issali A.E."/>
            <person name="Liu N."/>
            <person name="Peng M."/>
            <person name="Yang Y."/>
        </authorList>
    </citation>
    <scope>NUCLEOTIDE SEQUENCE</scope>
    <source>
        <tissue evidence="9">Spear leaf of Hainan Tall coconut</tissue>
    </source>
</reference>
<dbReference type="InterPro" id="IPR055414">
    <property type="entry name" value="LRR_R13L4/SHOC2-like"/>
</dbReference>
<dbReference type="FunFam" id="3.80.10.10:FF:000041">
    <property type="entry name" value="LRR receptor-like serine/threonine-protein kinase ERECTA"/>
    <property type="match status" value="1"/>
</dbReference>
<feature type="domain" description="Disease resistance R13L4/SHOC-2-like LRR" evidence="8">
    <location>
        <begin position="157"/>
        <end position="267"/>
    </location>
</feature>
<proteinExistence type="predicted"/>
<keyword evidence="3" id="KW-0433">Leucine-rich repeat</keyword>
<evidence type="ECO:0000256" key="7">
    <source>
        <dbReference type="ARBA" id="ARBA00023180"/>
    </source>
</evidence>
<evidence type="ECO:0000256" key="3">
    <source>
        <dbReference type="ARBA" id="ARBA00022614"/>
    </source>
</evidence>
<dbReference type="EMBL" id="CM017884">
    <property type="protein sequence ID" value="KAG1366809.1"/>
    <property type="molecule type" value="Genomic_DNA"/>
</dbReference>